<gene>
    <name evidence="1" type="ORF">ATF69_4156</name>
</gene>
<dbReference type="EMBL" id="VJWE01000017">
    <property type="protein sequence ID" value="TWG33803.1"/>
    <property type="molecule type" value="Genomic_DNA"/>
</dbReference>
<sequence>MLDLGFHQAASLHSLTPQAELRLLAVASQGNTASGLETLWQICASLQRLGYPVVVLDGTAQESDDSPGLLHLLQHATWNDGASLNLGATASSLAVIPAAKGLQHLSRKASDSTRSPMESLLPCFRTYGLMVIHAPASTLGPLLTHTATVPLVVMGSGAAGVMTSYKSLKQIALHTGLPCMVAALLHGNTAAERRKAQSQLMTLQACAERHLGGPIRTTTIATQNPQELQRLALQLLENAGTMNGALAALTPSNLTGMPAHFVRSH</sequence>
<name>A0A561XCG1_ACIDE</name>
<dbReference type="Proteomes" id="UP000321485">
    <property type="component" value="Unassembled WGS sequence"/>
</dbReference>
<evidence type="ECO:0008006" key="3">
    <source>
        <dbReference type="Google" id="ProtNLM"/>
    </source>
</evidence>
<comment type="caution">
    <text evidence="1">The sequence shown here is derived from an EMBL/GenBank/DDBJ whole genome shotgun (WGS) entry which is preliminary data.</text>
</comment>
<evidence type="ECO:0000313" key="2">
    <source>
        <dbReference type="Proteomes" id="UP000321485"/>
    </source>
</evidence>
<reference evidence="1 2" key="1">
    <citation type="journal article" date="2015" name="Stand. Genomic Sci.">
        <title>Genomic Encyclopedia of Bacterial and Archaeal Type Strains, Phase III: the genomes of soil and plant-associated and newly described type strains.</title>
        <authorList>
            <person name="Whitman W.B."/>
            <person name="Woyke T."/>
            <person name="Klenk H.P."/>
            <person name="Zhou Y."/>
            <person name="Lilburn T.G."/>
            <person name="Beck B.J."/>
            <person name="De Vos P."/>
            <person name="Vandamme P."/>
            <person name="Eisen J.A."/>
            <person name="Garrity G."/>
            <person name="Hugenholtz P."/>
            <person name="Kyrpides N.C."/>
        </authorList>
    </citation>
    <scope>NUCLEOTIDE SEQUENCE [LARGE SCALE GENOMIC DNA]</scope>
    <source>
        <strain evidence="1 2">DSM 64</strain>
    </source>
</reference>
<dbReference type="GeneID" id="51113197"/>
<proteinExistence type="predicted"/>
<organism evidence="1 2">
    <name type="scientific">Acidovorax delafieldii</name>
    <name type="common">Pseudomonas delafieldii</name>
    <dbReference type="NCBI Taxonomy" id="47920"/>
    <lineage>
        <taxon>Bacteria</taxon>
        <taxon>Pseudomonadati</taxon>
        <taxon>Pseudomonadota</taxon>
        <taxon>Betaproteobacteria</taxon>
        <taxon>Burkholderiales</taxon>
        <taxon>Comamonadaceae</taxon>
        <taxon>Acidovorax</taxon>
    </lineage>
</organism>
<dbReference type="AlphaFoldDB" id="A0A561XCG1"/>
<dbReference type="RefSeq" id="WP_056748013.1">
    <property type="nucleotide sequence ID" value="NZ_CAXUSK020000001.1"/>
</dbReference>
<evidence type="ECO:0000313" key="1">
    <source>
        <dbReference type="EMBL" id="TWG33803.1"/>
    </source>
</evidence>
<protein>
    <recommendedName>
        <fullName evidence="3">Flagellar biosynthesis protein FlhG</fullName>
    </recommendedName>
</protein>
<accession>A0A561XCG1</accession>